<protein>
    <recommendedName>
        <fullName evidence="3">FBD domain-containing protein</fullName>
    </recommendedName>
</protein>
<proteinExistence type="predicted"/>
<reference evidence="1 2" key="1">
    <citation type="submission" date="2021-03" db="EMBL/GenBank/DDBJ databases">
        <authorList>
            <person name="King G.J."/>
            <person name="Bancroft I."/>
            <person name="Baten A."/>
            <person name="Bloomfield J."/>
            <person name="Borpatragohain P."/>
            <person name="He Z."/>
            <person name="Irish N."/>
            <person name="Irwin J."/>
            <person name="Liu K."/>
            <person name="Mauleon R.P."/>
            <person name="Moore J."/>
            <person name="Morris R."/>
            <person name="Ostergaard L."/>
            <person name="Wang B."/>
            <person name="Wells R."/>
        </authorList>
    </citation>
    <scope>NUCLEOTIDE SEQUENCE [LARGE SCALE GENOMIC DNA]</scope>
    <source>
        <strain evidence="1">R-o-18</strain>
        <tissue evidence="1">Leaf</tissue>
    </source>
</reference>
<dbReference type="EMBL" id="JADBGQ010000006">
    <property type="protein sequence ID" value="KAG5392635.1"/>
    <property type="molecule type" value="Genomic_DNA"/>
</dbReference>
<accession>A0ABQ7M426</accession>
<gene>
    <name evidence="1" type="primary">A06p017100.1_BraROA</name>
    <name evidence="1" type="ORF">IGI04_022598</name>
</gene>
<comment type="caution">
    <text evidence="1">The sequence shown here is derived from an EMBL/GenBank/DDBJ whole genome shotgun (WGS) entry which is preliminary data.</text>
</comment>
<dbReference type="Proteomes" id="UP000823674">
    <property type="component" value="Chromosome A06"/>
</dbReference>
<organism evidence="1 2">
    <name type="scientific">Brassica rapa subsp. trilocularis</name>
    <dbReference type="NCBI Taxonomy" id="1813537"/>
    <lineage>
        <taxon>Eukaryota</taxon>
        <taxon>Viridiplantae</taxon>
        <taxon>Streptophyta</taxon>
        <taxon>Embryophyta</taxon>
        <taxon>Tracheophyta</taxon>
        <taxon>Spermatophyta</taxon>
        <taxon>Magnoliopsida</taxon>
        <taxon>eudicotyledons</taxon>
        <taxon>Gunneridae</taxon>
        <taxon>Pentapetalae</taxon>
        <taxon>rosids</taxon>
        <taxon>malvids</taxon>
        <taxon>Brassicales</taxon>
        <taxon>Brassicaceae</taxon>
        <taxon>Brassiceae</taxon>
        <taxon>Brassica</taxon>
    </lineage>
</organism>
<evidence type="ECO:0000313" key="2">
    <source>
        <dbReference type="Proteomes" id="UP000823674"/>
    </source>
</evidence>
<name>A0ABQ7M426_BRACM</name>
<evidence type="ECO:0000313" key="1">
    <source>
        <dbReference type="EMBL" id="KAG5392635.1"/>
    </source>
</evidence>
<sequence length="81" mass="9421">MRCKNHLGCEIKCMLWMYHRGENDYVACLEHVLLKFFHIQISDHLTLKPTQPGAIACIHHLRTLNYKLLFNSSGCLFPLPP</sequence>
<keyword evidence="2" id="KW-1185">Reference proteome</keyword>
<evidence type="ECO:0008006" key="3">
    <source>
        <dbReference type="Google" id="ProtNLM"/>
    </source>
</evidence>